<evidence type="ECO:0000256" key="4">
    <source>
        <dbReference type="ARBA" id="ARBA00023098"/>
    </source>
</evidence>
<dbReference type="GO" id="GO:0004623">
    <property type="term" value="F:phospholipase A2 activity"/>
    <property type="evidence" value="ECO:0007669"/>
    <property type="project" value="TreeGrafter"/>
</dbReference>
<evidence type="ECO:0000256" key="2">
    <source>
        <dbReference type="ARBA" id="ARBA00022679"/>
    </source>
</evidence>
<comment type="similarity">
    <text evidence="1">Belongs to the H-rev107 family.</text>
</comment>
<keyword evidence="7" id="KW-1185">Reference proteome</keyword>
<evidence type="ECO:0000259" key="5">
    <source>
        <dbReference type="Pfam" id="PF04970"/>
    </source>
</evidence>
<dbReference type="STRING" id="2018661.A0A2A2KYB9"/>
<comment type="caution">
    <text evidence="6">The sequence shown here is derived from an EMBL/GenBank/DDBJ whole genome shotgun (WGS) entry which is preliminary data.</text>
</comment>
<dbReference type="GO" id="GO:0008970">
    <property type="term" value="F:phospholipase A1 activity"/>
    <property type="evidence" value="ECO:0007669"/>
    <property type="project" value="TreeGrafter"/>
</dbReference>
<reference evidence="6 7" key="1">
    <citation type="journal article" date="2017" name="Curr. Biol.">
        <title>Genome architecture and evolution of a unichromosomal asexual nematode.</title>
        <authorList>
            <person name="Fradin H."/>
            <person name="Zegar C."/>
            <person name="Gutwein M."/>
            <person name="Lucas J."/>
            <person name="Kovtun M."/>
            <person name="Corcoran D."/>
            <person name="Baugh L.R."/>
            <person name="Kiontke K."/>
            <person name="Gunsalus K."/>
            <person name="Fitch D.H."/>
            <person name="Piano F."/>
        </authorList>
    </citation>
    <scope>NUCLEOTIDE SEQUENCE [LARGE SCALE GENOMIC DNA]</scope>
    <source>
        <strain evidence="6">PF1309</strain>
    </source>
</reference>
<dbReference type="InterPro" id="IPR051496">
    <property type="entry name" value="H-rev107_PLA/AT"/>
</dbReference>
<gene>
    <name evidence="6" type="ORF">WR25_10322</name>
</gene>
<proteinExistence type="inferred from homology"/>
<dbReference type="GO" id="GO:0070292">
    <property type="term" value="P:N-acylphosphatidylethanolamine metabolic process"/>
    <property type="evidence" value="ECO:0007669"/>
    <property type="project" value="TreeGrafter"/>
</dbReference>
<dbReference type="GO" id="GO:0016410">
    <property type="term" value="F:N-acyltransferase activity"/>
    <property type="evidence" value="ECO:0007669"/>
    <property type="project" value="TreeGrafter"/>
</dbReference>
<accession>A0A2A2KYB9</accession>
<dbReference type="PANTHER" id="PTHR13943">
    <property type="entry name" value="HRAS-LIKE SUPPRESSOR - RELATED"/>
    <property type="match status" value="1"/>
</dbReference>
<keyword evidence="4" id="KW-0443">Lipid metabolism</keyword>
<evidence type="ECO:0000313" key="7">
    <source>
        <dbReference type="Proteomes" id="UP000218231"/>
    </source>
</evidence>
<dbReference type="Proteomes" id="UP000218231">
    <property type="component" value="Unassembled WGS sequence"/>
</dbReference>
<name>A0A2A2KYB9_9BILA</name>
<dbReference type="AlphaFoldDB" id="A0A2A2KYB9"/>
<keyword evidence="3" id="KW-0378">Hydrolase</keyword>
<evidence type="ECO:0000313" key="6">
    <source>
        <dbReference type="EMBL" id="PAV78996.1"/>
    </source>
</evidence>
<evidence type="ECO:0000256" key="3">
    <source>
        <dbReference type="ARBA" id="ARBA00022801"/>
    </source>
</evidence>
<dbReference type="GO" id="GO:0005737">
    <property type="term" value="C:cytoplasm"/>
    <property type="evidence" value="ECO:0007669"/>
    <property type="project" value="TreeGrafter"/>
</dbReference>
<evidence type="ECO:0000256" key="1">
    <source>
        <dbReference type="ARBA" id="ARBA00007824"/>
    </source>
</evidence>
<feature type="domain" description="LRAT" evidence="5">
    <location>
        <begin position="28"/>
        <end position="111"/>
    </location>
</feature>
<protein>
    <recommendedName>
        <fullName evidence="5">LRAT domain-containing protein</fullName>
    </recommendedName>
</protein>
<dbReference type="EMBL" id="LIAE01007485">
    <property type="protein sequence ID" value="PAV78996.1"/>
    <property type="molecule type" value="Genomic_DNA"/>
</dbReference>
<organism evidence="6 7">
    <name type="scientific">Diploscapter pachys</name>
    <dbReference type="NCBI Taxonomy" id="2018661"/>
    <lineage>
        <taxon>Eukaryota</taxon>
        <taxon>Metazoa</taxon>
        <taxon>Ecdysozoa</taxon>
        <taxon>Nematoda</taxon>
        <taxon>Chromadorea</taxon>
        <taxon>Rhabditida</taxon>
        <taxon>Rhabditina</taxon>
        <taxon>Rhabditomorpha</taxon>
        <taxon>Rhabditoidea</taxon>
        <taxon>Rhabditidae</taxon>
        <taxon>Diploscapter</taxon>
    </lineage>
</organism>
<keyword evidence="2" id="KW-0808">Transferase</keyword>
<dbReference type="PANTHER" id="PTHR13943:SF77">
    <property type="entry name" value="LRAT DOMAIN-CONTAINING PROTEIN"/>
    <property type="match status" value="1"/>
</dbReference>
<dbReference type="Gene3D" id="3.90.1720.10">
    <property type="entry name" value="endopeptidase domain like (from Nostoc punctiforme)"/>
    <property type="match status" value="1"/>
</dbReference>
<sequence length="140" mass="16250">MKTPDHYPMPENYAAGDFKEPDRVIFEARKGDLLEYLRDENERHWSVFVGCPIKKCYVVHYSRDKDDKSADPVKKEEFYAVAGKSKMRVNNETDIKHKPLEPNDIIERAEKSYVIYCSVNNVHPSSRTSIFGFSTLDCIV</sequence>
<dbReference type="Pfam" id="PF04970">
    <property type="entry name" value="LRAT"/>
    <property type="match status" value="1"/>
</dbReference>
<dbReference type="InterPro" id="IPR007053">
    <property type="entry name" value="LRAT_dom"/>
</dbReference>